<accession>A0A7W8WB94</accession>
<evidence type="ECO:0000256" key="1">
    <source>
        <dbReference type="SAM" id="MobiDB-lite"/>
    </source>
</evidence>
<keyword evidence="2" id="KW-0732">Signal</keyword>
<evidence type="ECO:0000313" key="3">
    <source>
        <dbReference type="EMBL" id="MBB5474681.1"/>
    </source>
</evidence>
<reference evidence="3 4" key="1">
    <citation type="submission" date="2020-08" db="EMBL/GenBank/DDBJ databases">
        <title>Sequencing the genomes of 1000 actinobacteria strains.</title>
        <authorList>
            <person name="Klenk H.-P."/>
        </authorList>
    </citation>
    <scope>NUCLEOTIDE SEQUENCE [LARGE SCALE GENOMIC DNA]</scope>
    <source>
        <strain evidence="3 4">DSM 9581</strain>
    </source>
</reference>
<dbReference type="Proteomes" id="UP000564629">
    <property type="component" value="Unassembled WGS sequence"/>
</dbReference>
<dbReference type="AlphaFoldDB" id="A0A7W8WB94"/>
<sequence>MNTTRALIADLLALLFASLAARHGHPLTQSEAALAARAIITTASAVLRHLARRRTSASRQSQPSEPEASRQRR</sequence>
<dbReference type="RefSeq" id="WP_146837867.1">
    <property type="nucleotide sequence ID" value="NZ_BJVQ01000029.1"/>
</dbReference>
<gene>
    <name evidence="3" type="ORF">HNR08_003417</name>
</gene>
<proteinExistence type="predicted"/>
<feature type="region of interest" description="Disordered" evidence="1">
    <location>
        <begin position="51"/>
        <end position="73"/>
    </location>
</feature>
<feature type="chain" id="PRO_5038481528" evidence="2">
    <location>
        <begin position="21"/>
        <end position="73"/>
    </location>
</feature>
<comment type="caution">
    <text evidence="3">The sequence shown here is derived from an EMBL/GenBank/DDBJ whole genome shotgun (WGS) entry which is preliminary data.</text>
</comment>
<dbReference type="EMBL" id="JACHDN010000001">
    <property type="protein sequence ID" value="MBB5474681.1"/>
    <property type="molecule type" value="Genomic_DNA"/>
</dbReference>
<name>A0A7W8WB94_9CELL</name>
<evidence type="ECO:0000256" key="2">
    <source>
        <dbReference type="SAM" id="SignalP"/>
    </source>
</evidence>
<protein>
    <submittedName>
        <fullName evidence="3">Uncharacterized protein</fullName>
    </submittedName>
</protein>
<organism evidence="3 4">
    <name type="scientific">Cellulomonas hominis</name>
    <dbReference type="NCBI Taxonomy" id="156981"/>
    <lineage>
        <taxon>Bacteria</taxon>
        <taxon>Bacillati</taxon>
        <taxon>Actinomycetota</taxon>
        <taxon>Actinomycetes</taxon>
        <taxon>Micrococcales</taxon>
        <taxon>Cellulomonadaceae</taxon>
        <taxon>Cellulomonas</taxon>
    </lineage>
</organism>
<feature type="signal peptide" evidence="2">
    <location>
        <begin position="1"/>
        <end position="20"/>
    </location>
</feature>
<evidence type="ECO:0000313" key="4">
    <source>
        <dbReference type="Proteomes" id="UP000564629"/>
    </source>
</evidence>